<dbReference type="Proteomes" id="UP001279734">
    <property type="component" value="Unassembled WGS sequence"/>
</dbReference>
<evidence type="ECO:0000256" key="2">
    <source>
        <dbReference type="ARBA" id="ARBA00004642"/>
    </source>
</evidence>
<reference evidence="8" key="1">
    <citation type="submission" date="2023-05" db="EMBL/GenBank/DDBJ databases">
        <title>Nepenthes gracilis genome sequencing.</title>
        <authorList>
            <person name="Fukushima K."/>
        </authorList>
    </citation>
    <scope>NUCLEOTIDE SEQUENCE</scope>
    <source>
        <strain evidence="8">SING2019-196</strain>
    </source>
</reference>
<dbReference type="FunFam" id="1.25.10.10:FF:000348">
    <property type="entry name" value="uncharacterized protein LOC106763108 isoform X2"/>
    <property type="match status" value="1"/>
</dbReference>
<feature type="region of interest" description="Disordered" evidence="5">
    <location>
        <begin position="1"/>
        <end position="37"/>
    </location>
</feature>
<evidence type="ECO:0000256" key="5">
    <source>
        <dbReference type="SAM" id="MobiDB-lite"/>
    </source>
</evidence>
<dbReference type="InterPro" id="IPR057949">
    <property type="entry name" value="TPR_TEX10"/>
</dbReference>
<comment type="similarity">
    <text evidence="3">Belongs to the IPI1/TEX10 family.</text>
</comment>
<dbReference type="InterPro" id="IPR024679">
    <property type="entry name" value="Ipi1_N"/>
</dbReference>
<keyword evidence="9" id="KW-1185">Reference proteome</keyword>
<comment type="caution">
    <text evidence="8">The sequence shown here is derived from an EMBL/GenBank/DDBJ whole genome shotgun (WGS) entry which is preliminary data.</text>
</comment>
<dbReference type="SUPFAM" id="SSF48371">
    <property type="entry name" value="ARM repeat"/>
    <property type="match status" value="1"/>
</dbReference>
<dbReference type="PANTHER" id="PTHR16056">
    <property type="entry name" value="REGULATOR OF MICROTUBULE DYNAMICS PROTEIN"/>
    <property type="match status" value="1"/>
</dbReference>
<sequence>MVRSKAPSRKQQSRGVDFKKIKRKIGRKLPPPKNATNTEIKSRAIILPEQTVASDKTGLAVSKKGLTLKELLQQSSHHNFKVRKDALVGIRNLFVKYPEELRLHKLAVVEKLRERISDDDKVVRETLYQLFKSDILPACKEDNQGALISLIMGYIFSAMTHLSIDVRLMSFKFLDLLIQHCPPAFYLNAEKILQNYGDMLCKNQFNLQDKGKLKIVLSGLVYCLSLLPSNDKEDDSCGMNIAEVQILHAFEPDIPKDFAGYFRIIEKLKDLVAVLVNYFNEFIPSVHSQSILDAQSFDCMLSMLQIVDLTVKYIVYGNEKYQLELQTSVPPPVTSDTSTQDQKFSPLLLKKLFIVFPLNPTHKLSEKDSDRYLILNIVISEIFFNFAQWICPPPVLMEKFLSFIEDLMSGQISSSIWSGTLNNEKHLLSLLPFVPKLVSTVECSWKARLVLAFTKAFKSCTILSAVKMACLSAMEEMLIPKQNLQYLDANDPEILGYQITWIRELPLLLILLGDGNPSCSQVVLHLLLRLGQFSLSNPHLAEEYDNLQGSLQEFYSIQLDDGSTRYGAFVRLPRDCQELSVCCLYYFSFLEPCLLTSLASCCICQKLEPFVLFRILDVLDSAYKAGHALIADYISFLITLLFQFEILPGKTCSVMEIEASFCMLEKVVVDMISLKPPLDNSCAMLRILTMVDSRRTQLSEQSIIKLSKILFGYLIEIAACFPEEDDQYTISNSILSRRYYLLPCLVLFDRSTKLLKLVLDMLQPLAINFDPMPTSHYYSQIANDLSRKIMAVASVILMISEDVKVQKVLSSCKAEINSILQSIHSLQSMDEVSMSIEERHKAQCAGNTFHVIR</sequence>
<comment type="subcellular location">
    <subcellularLocation>
        <location evidence="1">Nucleus</location>
        <location evidence="1">Nucleolus</location>
    </subcellularLocation>
    <subcellularLocation>
        <location evidence="2">Nucleus</location>
        <location evidence="2">Nucleoplasm</location>
    </subcellularLocation>
</comment>
<proteinExistence type="inferred from homology"/>
<feature type="domain" description="Pre-rRNA-processing protein Ipi1 N-terminal" evidence="6">
    <location>
        <begin position="148"/>
        <end position="208"/>
    </location>
</feature>
<dbReference type="Gene3D" id="1.25.10.10">
    <property type="entry name" value="Leucine-rich Repeat Variant"/>
    <property type="match status" value="1"/>
</dbReference>
<gene>
    <name evidence="8" type="ORF">Nepgr_011537</name>
</gene>
<dbReference type="Pfam" id="PF25781">
    <property type="entry name" value="TPR_TEX10"/>
    <property type="match status" value="1"/>
</dbReference>
<evidence type="ECO:0008006" key="10">
    <source>
        <dbReference type="Google" id="ProtNLM"/>
    </source>
</evidence>
<organism evidence="8 9">
    <name type="scientific">Nepenthes gracilis</name>
    <name type="common">Slender pitcher plant</name>
    <dbReference type="NCBI Taxonomy" id="150966"/>
    <lineage>
        <taxon>Eukaryota</taxon>
        <taxon>Viridiplantae</taxon>
        <taxon>Streptophyta</taxon>
        <taxon>Embryophyta</taxon>
        <taxon>Tracheophyta</taxon>
        <taxon>Spermatophyta</taxon>
        <taxon>Magnoliopsida</taxon>
        <taxon>eudicotyledons</taxon>
        <taxon>Gunneridae</taxon>
        <taxon>Pentapetalae</taxon>
        <taxon>Caryophyllales</taxon>
        <taxon>Nepenthaceae</taxon>
        <taxon>Nepenthes</taxon>
    </lineage>
</organism>
<dbReference type="InterPro" id="IPR016024">
    <property type="entry name" value="ARM-type_fold"/>
</dbReference>
<evidence type="ECO:0000313" key="8">
    <source>
        <dbReference type="EMBL" id="GMH09696.1"/>
    </source>
</evidence>
<dbReference type="GO" id="GO:0005634">
    <property type="term" value="C:nucleus"/>
    <property type="evidence" value="ECO:0007669"/>
    <property type="project" value="UniProtKB-SubCell"/>
</dbReference>
<keyword evidence="4" id="KW-0539">Nucleus</keyword>
<evidence type="ECO:0000259" key="6">
    <source>
        <dbReference type="Pfam" id="PF12333"/>
    </source>
</evidence>
<accession>A0AAD3SFB3</accession>
<feature type="domain" description="TEX10-like TPR repeats" evidence="7">
    <location>
        <begin position="500"/>
        <end position="644"/>
    </location>
</feature>
<dbReference type="PANTHER" id="PTHR16056:SF2">
    <property type="entry name" value="TESTIS-EXPRESSED PROTEIN 10"/>
    <property type="match status" value="1"/>
</dbReference>
<evidence type="ECO:0000256" key="1">
    <source>
        <dbReference type="ARBA" id="ARBA00004604"/>
    </source>
</evidence>
<evidence type="ECO:0000256" key="4">
    <source>
        <dbReference type="ARBA" id="ARBA00023242"/>
    </source>
</evidence>
<evidence type="ECO:0000259" key="7">
    <source>
        <dbReference type="Pfam" id="PF25781"/>
    </source>
</evidence>
<name>A0AAD3SFB3_NEPGR</name>
<dbReference type="AlphaFoldDB" id="A0AAD3SFB3"/>
<dbReference type="InterPro" id="IPR011989">
    <property type="entry name" value="ARM-like"/>
</dbReference>
<protein>
    <recommendedName>
        <fullName evidence="10">Pre-rRNA-processing protein Ipi1 N-terminal domain-containing protein</fullName>
    </recommendedName>
</protein>
<dbReference type="Pfam" id="PF12333">
    <property type="entry name" value="Ipi1_N"/>
    <property type="match status" value="1"/>
</dbReference>
<feature type="compositionally biased region" description="Basic residues" evidence="5">
    <location>
        <begin position="1"/>
        <end position="12"/>
    </location>
</feature>
<evidence type="ECO:0000313" key="9">
    <source>
        <dbReference type="Proteomes" id="UP001279734"/>
    </source>
</evidence>
<dbReference type="EMBL" id="BSYO01000009">
    <property type="protein sequence ID" value="GMH09696.1"/>
    <property type="molecule type" value="Genomic_DNA"/>
</dbReference>
<evidence type="ECO:0000256" key="3">
    <source>
        <dbReference type="ARBA" id="ARBA00006427"/>
    </source>
</evidence>